<proteinExistence type="predicted"/>
<organism evidence="3 4">
    <name type="scientific">Promicromonospora citrea</name>
    <dbReference type="NCBI Taxonomy" id="43677"/>
    <lineage>
        <taxon>Bacteria</taxon>
        <taxon>Bacillati</taxon>
        <taxon>Actinomycetota</taxon>
        <taxon>Actinomycetes</taxon>
        <taxon>Micrococcales</taxon>
        <taxon>Promicromonosporaceae</taxon>
        <taxon>Promicromonospora</taxon>
    </lineage>
</organism>
<name>A0A8H9L5C1_9MICO</name>
<evidence type="ECO:0000256" key="2">
    <source>
        <dbReference type="SAM" id="Phobius"/>
    </source>
</evidence>
<feature type="transmembrane region" description="Helical" evidence="2">
    <location>
        <begin position="44"/>
        <end position="64"/>
    </location>
</feature>
<dbReference type="Proteomes" id="UP000655589">
    <property type="component" value="Unassembled WGS sequence"/>
</dbReference>
<feature type="region of interest" description="Disordered" evidence="1">
    <location>
        <begin position="190"/>
        <end position="210"/>
    </location>
</feature>
<reference evidence="3" key="2">
    <citation type="submission" date="2020-09" db="EMBL/GenBank/DDBJ databases">
        <authorList>
            <person name="Sun Q."/>
            <person name="Ohkuma M."/>
        </authorList>
    </citation>
    <scope>NUCLEOTIDE SEQUENCE</scope>
    <source>
        <strain evidence="3">JCM 3051</strain>
    </source>
</reference>
<evidence type="ECO:0000256" key="1">
    <source>
        <dbReference type="SAM" id="MobiDB-lite"/>
    </source>
</evidence>
<keyword evidence="2" id="KW-0812">Transmembrane</keyword>
<reference evidence="3" key="1">
    <citation type="journal article" date="2014" name="Int. J. Syst. Evol. Microbiol.">
        <title>Complete genome sequence of Corynebacterium casei LMG S-19264T (=DSM 44701T), isolated from a smear-ripened cheese.</title>
        <authorList>
            <consortium name="US DOE Joint Genome Institute (JGI-PGF)"/>
            <person name="Walter F."/>
            <person name="Albersmeier A."/>
            <person name="Kalinowski J."/>
            <person name="Ruckert C."/>
        </authorList>
    </citation>
    <scope>NUCLEOTIDE SEQUENCE</scope>
    <source>
        <strain evidence="3">JCM 3051</strain>
    </source>
</reference>
<dbReference type="AlphaFoldDB" id="A0A8H9L5C1"/>
<gene>
    <name evidence="3" type="ORF">GCM10010102_29430</name>
</gene>
<protein>
    <submittedName>
        <fullName evidence="3">Uncharacterized protein</fullName>
    </submittedName>
</protein>
<sequence>MGGMTSPRRPRDARGPVVAGLATGAALLSHLAAGGAAPGPLGVLVPWALATALSTALAGRRLALWRTVLSVAASQVLFHTLFVLGAPAAGGAAGTRHTGHGWGHGGYTLPPRGTAALPDLVVADPTMWLWHGGAALATVAVLYGGERLLARLRALGLRAAAWFRPGLPTPVRLPVAVPRPAVPDWFTGTVPARPEVSPSRRRGPPPALAY</sequence>
<feature type="transmembrane region" description="Helical" evidence="2">
    <location>
        <begin position="127"/>
        <end position="145"/>
    </location>
</feature>
<comment type="caution">
    <text evidence="3">The sequence shown here is derived from an EMBL/GenBank/DDBJ whole genome shotgun (WGS) entry which is preliminary data.</text>
</comment>
<dbReference type="EMBL" id="BMPT01000012">
    <property type="protein sequence ID" value="GGM32093.1"/>
    <property type="molecule type" value="Genomic_DNA"/>
</dbReference>
<evidence type="ECO:0000313" key="4">
    <source>
        <dbReference type="Proteomes" id="UP000655589"/>
    </source>
</evidence>
<keyword evidence="4" id="KW-1185">Reference proteome</keyword>
<feature type="transmembrane region" description="Helical" evidence="2">
    <location>
        <begin position="76"/>
        <end position="94"/>
    </location>
</feature>
<accession>A0A8H9L5C1</accession>
<keyword evidence="2" id="KW-1133">Transmembrane helix</keyword>
<evidence type="ECO:0000313" key="3">
    <source>
        <dbReference type="EMBL" id="GGM32093.1"/>
    </source>
</evidence>
<keyword evidence="2" id="KW-0472">Membrane</keyword>